<dbReference type="SUPFAM" id="SSF52440">
    <property type="entry name" value="PreATP-grasp domain"/>
    <property type="match status" value="1"/>
</dbReference>
<evidence type="ECO:0000256" key="15">
    <source>
        <dbReference type="PROSITE-ProRule" id="PRU00409"/>
    </source>
</evidence>
<dbReference type="HAMAP" id="MF_00047">
    <property type="entry name" value="Dala_Dala_lig"/>
    <property type="match status" value="1"/>
</dbReference>
<evidence type="ECO:0000256" key="6">
    <source>
        <dbReference type="ARBA" id="ARBA00022490"/>
    </source>
</evidence>
<evidence type="ECO:0000256" key="14">
    <source>
        <dbReference type="HAMAP-Rule" id="MF_00047"/>
    </source>
</evidence>
<dbReference type="Pfam" id="PF01820">
    <property type="entry name" value="Dala_Dala_lig_N"/>
    <property type="match status" value="1"/>
</dbReference>
<name>A0ABZ2M898_9BACT</name>
<dbReference type="InterPro" id="IPR013815">
    <property type="entry name" value="ATP_grasp_subdomain_1"/>
</dbReference>
<feature type="domain" description="ATP-grasp" evidence="16">
    <location>
        <begin position="109"/>
        <end position="322"/>
    </location>
</feature>
<dbReference type="InterPro" id="IPR016185">
    <property type="entry name" value="PreATP-grasp_dom_sf"/>
</dbReference>
<evidence type="ECO:0000313" key="17">
    <source>
        <dbReference type="EMBL" id="WXB18738.1"/>
    </source>
</evidence>
<dbReference type="InterPro" id="IPR011761">
    <property type="entry name" value="ATP-grasp"/>
</dbReference>
<keyword evidence="11 14" id="KW-0573">Peptidoglycan synthesis</keyword>
<evidence type="ECO:0000313" key="18">
    <source>
        <dbReference type="Proteomes" id="UP001370348"/>
    </source>
</evidence>
<dbReference type="InterPro" id="IPR011127">
    <property type="entry name" value="Dala_Dala_lig_N"/>
</dbReference>
<dbReference type="Gene3D" id="3.30.470.20">
    <property type="entry name" value="ATP-grasp fold, B domain"/>
    <property type="match status" value="1"/>
</dbReference>
<evidence type="ECO:0000256" key="12">
    <source>
        <dbReference type="ARBA" id="ARBA00023316"/>
    </source>
</evidence>
<evidence type="ECO:0000256" key="11">
    <source>
        <dbReference type="ARBA" id="ARBA00022984"/>
    </source>
</evidence>
<comment type="subcellular location">
    <subcellularLocation>
        <location evidence="3 14">Cytoplasm</location>
    </subcellularLocation>
</comment>
<comment type="catalytic activity">
    <reaction evidence="13 14">
        <text>2 D-alanine + ATP = D-alanyl-D-alanine + ADP + phosphate + H(+)</text>
        <dbReference type="Rhea" id="RHEA:11224"/>
        <dbReference type="ChEBI" id="CHEBI:15378"/>
        <dbReference type="ChEBI" id="CHEBI:30616"/>
        <dbReference type="ChEBI" id="CHEBI:43474"/>
        <dbReference type="ChEBI" id="CHEBI:57416"/>
        <dbReference type="ChEBI" id="CHEBI:57822"/>
        <dbReference type="ChEBI" id="CHEBI:456216"/>
        <dbReference type="EC" id="6.3.2.4"/>
    </reaction>
</comment>
<evidence type="ECO:0000256" key="7">
    <source>
        <dbReference type="ARBA" id="ARBA00022598"/>
    </source>
</evidence>
<dbReference type="InterPro" id="IPR011095">
    <property type="entry name" value="Dala_Dala_lig_C"/>
</dbReference>
<keyword evidence="9 15" id="KW-0067">ATP-binding</keyword>
<evidence type="ECO:0000259" key="16">
    <source>
        <dbReference type="PROSITE" id="PS50975"/>
    </source>
</evidence>
<dbReference type="RefSeq" id="WP_394828366.1">
    <property type="nucleotide sequence ID" value="NZ_CP089984.1"/>
</dbReference>
<dbReference type="GO" id="GO:0008716">
    <property type="term" value="F:D-alanine-D-alanine ligase activity"/>
    <property type="evidence" value="ECO:0007669"/>
    <property type="project" value="UniProtKB-EC"/>
</dbReference>
<dbReference type="PROSITE" id="PS00844">
    <property type="entry name" value="DALA_DALA_LIGASE_2"/>
    <property type="match status" value="1"/>
</dbReference>
<accession>A0ABZ2M898</accession>
<evidence type="ECO:0000256" key="8">
    <source>
        <dbReference type="ARBA" id="ARBA00022741"/>
    </source>
</evidence>
<comment type="similarity">
    <text evidence="4 14">Belongs to the D-alanine--D-alanine ligase family.</text>
</comment>
<dbReference type="Proteomes" id="UP001370348">
    <property type="component" value="Chromosome"/>
</dbReference>
<dbReference type="Pfam" id="PF07478">
    <property type="entry name" value="Dala_Dala_lig_C"/>
    <property type="match status" value="1"/>
</dbReference>
<dbReference type="PIRSF" id="PIRSF039102">
    <property type="entry name" value="Ddl/VanB"/>
    <property type="match status" value="1"/>
</dbReference>
<dbReference type="PROSITE" id="PS50975">
    <property type="entry name" value="ATP_GRASP"/>
    <property type="match status" value="1"/>
</dbReference>
<keyword evidence="12 14" id="KW-0961">Cell wall biogenesis/degradation</keyword>
<dbReference type="SUPFAM" id="SSF56059">
    <property type="entry name" value="Glutathione synthetase ATP-binding domain-like"/>
    <property type="match status" value="1"/>
</dbReference>
<keyword evidence="6 14" id="KW-0963">Cytoplasm</keyword>
<evidence type="ECO:0000256" key="9">
    <source>
        <dbReference type="ARBA" id="ARBA00022840"/>
    </source>
</evidence>
<keyword evidence="7 14" id="KW-0436">Ligase</keyword>
<comment type="pathway">
    <text evidence="14">Cell wall biogenesis; peptidoglycan biosynthesis.</text>
</comment>
<proteinExistence type="inferred from homology"/>
<dbReference type="NCBIfam" id="NF002378">
    <property type="entry name" value="PRK01372.1"/>
    <property type="match status" value="1"/>
</dbReference>
<organism evidence="17 18">
    <name type="scientific">Pendulispora albinea</name>
    <dbReference type="NCBI Taxonomy" id="2741071"/>
    <lineage>
        <taxon>Bacteria</taxon>
        <taxon>Pseudomonadati</taxon>
        <taxon>Myxococcota</taxon>
        <taxon>Myxococcia</taxon>
        <taxon>Myxococcales</taxon>
        <taxon>Sorangiineae</taxon>
        <taxon>Pendulisporaceae</taxon>
        <taxon>Pendulispora</taxon>
    </lineage>
</organism>
<dbReference type="PROSITE" id="PS00843">
    <property type="entry name" value="DALA_DALA_LIGASE_1"/>
    <property type="match status" value="1"/>
</dbReference>
<dbReference type="PANTHER" id="PTHR23132">
    <property type="entry name" value="D-ALANINE--D-ALANINE LIGASE"/>
    <property type="match status" value="1"/>
</dbReference>
<evidence type="ECO:0000256" key="2">
    <source>
        <dbReference type="ARBA" id="ARBA00001946"/>
    </source>
</evidence>
<keyword evidence="8 15" id="KW-0547">Nucleotide-binding</keyword>
<evidence type="ECO:0000256" key="3">
    <source>
        <dbReference type="ARBA" id="ARBA00004496"/>
    </source>
</evidence>
<evidence type="ECO:0000256" key="10">
    <source>
        <dbReference type="ARBA" id="ARBA00022960"/>
    </source>
</evidence>
<dbReference type="EC" id="6.3.2.4" evidence="5 14"/>
<dbReference type="EMBL" id="CP089984">
    <property type="protein sequence ID" value="WXB18738.1"/>
    <property type="molecule type" value="Genomic_DNA"/>
</dbReference>
<keyword evidence="18" id="KW-1185">Reference proteome</keyword>
<evidence type="ECO:0000256" key="13">
    <source>
        <dbReference type="ARBA" id="ARBA00047614"/>
    </source>
</evidence>
<protein>
    <recommendedName>
        <fullName evidence="5 14">D-alanine--D-alanine ligase</fullName>
        <ecNumber evidence="5 14">6.3.2.4</ecNumber>
    </recommendedName>
    <alternativeName>
        <fullName evidence="14">D-Ala-D-Ala ligase</fullName>
    </alternativeName>
    <alternativeName>
        <fullName evidence="14">D-alanylalanine synthetase</fullName>
    </alternativeName>
</protein>
<dbReference type="Gene3D" id="3.40.50.20">
    <property type="match status" value="1"/>
</dbReference>
<comment type="cofactor">
    <cofactor evidence="1">
        <name>Mn(2+)</name>
        <dbReference type="ChEBI" id="CHEBI:29035"/>
    </cofactor>
</comment>
<keyword evidence="10 14" id="KW-0133">Cell shape</keyword>
<reference evidence="17 18" key="1">
    <citation type="submission" date="2021-12" db="EMBL/GenBank/DDBJ databases">
        <title>Discovery of the Pendulisporaceae a myxobacterial family with distinct sporulation behavior and unique specialized metabolism.</title>
        <authorList>
            <person name="Garcia R."/>
            <person name="Popoff A."/>
            <person name="Bader C.D."/>
            <person name="Loehr J."/>
            <person name="Walesch S."/>
            <person name="Walt C."/>
            <person name="Boldt J."/>
            <person name="Bunk B."/>
            <person name="Haeckl F.J.F.P.J."/>
            <person name="Gunesch A.P."/>
            <person name="Birkelbach J."/>
            <person name="Nuebel U."/>
            <person name="Pietschmann T."/>
            <person name="Bach T."/>
            <person name="Mueller R."/>
        </authorList>
    </citation>
    <scope>NUCLEOTIDE SEQUENCE [LARGE SCALE GENOMIC DNA]</scope>
    <source>
        <strain evidence="17 18">MSr11954</strain>
    </source>
</reference>
<evidence type="ECO:0000256" key="4">
    <source>
        <dbReference type="ARBA" id="ARBA00010871"/>
    </source>
</evidence>
<sequence>MSVAPESPSRLRVAVIQGGPSSEAGVSRASAAAVHQALTEAGHDVTRLELDTGIFEALLRGKFDVVHPAVHGAVGEDGCLQGVLEVLGLAYVGSDVKASAVAMDKVYARRQFELAELPVARGISLSRDAEKTPRAAAEFARQVVGASVVVKPSASGSAVGVSRHEADAPDAQVAAAIEAVWELGDAALVEHFAHGREVTCGVLDLQGEQAYALPPTEILAPNDAFYTFEARYAPGRSVHRCPAPLGDELTRRVQELALQAHRALGCRDLSRVDFVVGDGADASSCIVLEVNTLPGFTSTSLYPEAAAAVGIPFPRLCDALVRSAHRRGPSRRNAPLAFPGAVQS</sequence>
<comment type="cofactor">
    <cofactor evidence="2">
        <name>Mg(2+)</name>
        <dbReference type="ChEBI" id="CHEBI:18420"/>
    </cofactor>
</comment>
<evidence type="ECO:0000256" key="1">
    <source>
        <dbReference type="ARBA" id="ARBA00001936"/>
    </source>
</evidence>
<dbReference type="InterPro" id="IPR000291">
    <property type="entry name" value="D-Ala_lig_Van_CS"/>
</dbReference>
<gene>
    <name evidence="14" type="primary">ddl</name>
    <name evidence="17" type="ORF">LZC94_16060</name>
</gene>
<dbReference type="PANTHER" id="PTHR23132:SF23">
    <property type="entry name" value="D-ALANINE--D-ALANINE LIGASE B"/>
    <property type="match status" value="1"/>
</dbReference>
<comment type="function">
    <text evidence="14">Cell wall formation.</text>
</comment>
<dbReference type="InterPro" id="IPR005905">
    <property type="entry name" value="D_ala_D_ala"/>
</dbReference>
<evidence type="ECO:0000256" key="5">
    <source>
        <dbReference type="ARBA" id="ARBA00012216"/>
    </source>
</evidence>
<dbReference type="Gene3D" id="3.30.1490.20">
    <property type="entry name" value="ATP-grasp fold, A domain"/>
    <property type="match status" value="1"/>
</dbReference>